<dbReference type="PANTHER" id="PTHR10644">
    <property type="entry name" value="DNA REPAIR/RNA PROCESSING CPSF FAMILY"/>
    <property type="match status" value="1"/>
</dbReference>
<proteinExistence type="predicted"/>
<organism evidence="7 8">
    <name type="scientific">Rhodotorula diobovata</name>
    <dbReference type="NCBI Taxonomy" id="5288"/>
    <lineage>
        <taxon>Eukaryota</taxon>
        <taxon>Fungi</taxon>
        <taxon>Dikarya</taxon>
        <taxon>Basidiomycota</taxon>
        <taxon>Pucciniomycotina</taxon>
        <taxon>Microbotryomycetes</taxon>
        <taxon>Sporidiobolales</taxon>
        <taxon>Sporidiobolaceae</taxon>
        <taxon>Rhodotorula</taxon>
    </lineage>
</organism>
<dbReference type="InterPro" id="IPR058543">
    <property type="entry name" value="Beta-prop_RSE1/DDB1/CPSF1_2nd"/>
</dbReference>
<evidence type="ECO:0000259" key="5">
    <source>
        <dbReference type="Pfam" id="PF10433"/>
    </source>
</evidence>
<evidence type="ECO:0000313" key="7">
    <source>
        <dbReference type="EMBL" id="TNY19296.1"/>
    </source>
</evidence>
<evidence type="ECO:0000256" key="2">
    <source>
        <dbReference type="ARBA" id="ARBA00023242"/>
    </source>
</evidence>
<dbReference type="OrthoDB" id="433457at2759"/>
<protein>
    <submittedName>
        <fullName evidence="7">DNA damage-binding protein 1b</fullName>
    </submittedName>
</protein>
<dbReference type="Pfam" id="PF10433">
    <property type="entry name" value="Beta-prop_RSE1_1st"/>
    <property type="match status" value="1"/>
</dbReference>
<sequence length="1217" mass="124877">MLYVAQTQGPTAQLGALSARFFHPHRDTLVVNKLTRLELSTVTNDHHLTLVHQVPVLSSIAAFSAVHLAGHDTASLVVLTTCLRLFVLTADPTAPAASPRVVTASSISIHEPFGRLAEYQDILVDPENRCLVVHAYAGLVRVVPLPGAGTGTAAAASSSSSSSRRASRGAATGDSGSTIDLTTSYNVRLSTLNVSSLAFLAAASPAPVLAAVYASHTGHKVLATFAVDLAEKELADGPLREQVLADPGSELAIPLARGVAVVGEESLAWYAVPAGGNSADGQEGDKGKGRATDEAAGAAARCRLPVSRVTAWAALSRDRLLLGDLFGKLLLVTASLSGTSRVTSLSVQDLGDAASATSIVPLSPSTVYLSSRFGDSQLVRLPNLALPSDAMQDDGPASTGGDELSLVESYASLAPILDFVVVADAASSSAGYVVTCSGAYKSGSLRVVRSGVGLHELASLEVEGVQRVWAFAGPSLGEGQAQALDELLVLGFFDETRVFKLVRGAEGDDAADADELDLEELDLPFFTSDAATLFAGVLAGGVVVQVTAQGVSYDGGRWQPAGGNKKVTAAAAREGGGCIAVAVEGGGLVVLRAEGGALVEAGSTTFPHDIAALALSPTGAHAAVALWTTQEIHLVALGSSSLEPCATHTIDSTFLIRSVALTAFSASNGANGAHEATLLAGLGDGTLVSLPVDLAAAGGKGAFAPPSSAKAVPLGKRPLTLTEVGGHGDDRAVFVASDRPTIVSRSKDRLAYSGVNLADTHAVAPLPSGILALASSSSLTLAKVGAIQQVDVRTVPLDEDEPRRIAHDAERGVFVVACARRDVDRATGEVTVRGVVRLLGDDFATRATLTLDPGEEAQSLTLVRASPAGEALFLVGTTRAPSTPDSEPTEGRLLVLRASLDGDTGAAALERASETRVGGCPYAAVQLALSGAGSEVGYVATAVNSQVAVWALGADGSLALSATWGGAFVAYTLAAREPQGAGAGAGEGLGDGTLLVGDALRSVTLLRYHPPASAPMQGRLEEVARDYRSRYMLGVAPLAGGSEVLGAETDLNLFTLERDEGAERAGRLEDAGMLQARGQWHLGEMVSRFRPGSLGQAVGDSSGAVSPQLLFATSAGSIGVVASLSAEAGQVLSGVERNLRAVVQGVGGLAQEEYRAYKSDKESQPFSGFVDGLFVEQFLDLSPEEQDRVIAGRSDPERLALGREEVGRLLEEVARVH</sequence>
<name>A0A5C5FSU6_9BASI</name>
<dbReference type="Pfam" id="PF03178">
    <property type="entry name" value="CPSF_A"/>
    <property type="match status" value="1"/>
</dbReference>
<evidence type="ECO:0000313" key="8">
    <source>
        <dbReference type="Proteomes" id="UP000311382"/>
    </source>
</evidence>
<accession>A0A5C5FSU6</accession>
<evidence type="ECO:0000256" key="1">
    <source>
        <dbReference type="ARBA" id="ARBA00004123"/>
    </source>
</evidence>
<comment type="caution">
    <text evidence="7">The sequence shown here is derived from an EMBL/GenBank/DDBJ whole genome shotgun (WGS) entry which is preliminary data.</text>
</comment>
<dbReference type="SUPFAM" id="SSF75011">
    <property type="entry name" value="3-carboxy-cis,cis-mucoante lactonizing enzyme"/>
    <property type="match status" value="1"/>
</dbReference>
<comment type="subcellular location">
    <subcellularLocation>
        <location evidence="1">Nucleus</location>
    </subcellularLocation>
</comment>
<dbReference type="Gene3D" id="2.130.10.10">
    <property type="entry name" value="YVTN repeat-like/Quinoprotein amine dehydrogenase"/>
    <property type="match status" value="3"/>
</dbReference>
<dbReference type="STRING" id="5288.A0A5C5FSU6"/>
<dbReference type="InterPro" id="IPR018846">
    <property type="entry name" value="Beta-prop_RSE1/DDB1/CPSF1_1st"/>
</dbReference>
<dbReference type="GO" id="GO:0003676">
    <property type="term" value="F:nucleic acid binding"/>
    <property type="evidence" value="ECO:0007669"/>
    <property type="project" value="InterPro"/>
</dbReference>
<dbReference type="InterPro" id="IPR050358">
    <property type="entry name" value="RSE1/DDB1/CFT1"/>
</dbReference>
<dbReference type="Pfam" id="PF23726">
    <property type="entry name" value="Beta-prop_RSE1_2nd"/>
    <property type="match status" value="1"/>
</dbReference>
<reference evidence="7 8" key="1">
    <citation type="submission" date="2019-03" db="EMBL/GenBank/DDBJ databases">
        <title>Rhodosporidium diobovatum UCD-FST 08-225 genome sequencing, assembly, and annotation.</title>
        <authorList>
            <person name="Fakankun I.U."/>
            <person name="Fristensky B."/>
            <person name="Levin D.B."/>
        </authorList>
    </citation>
    <scope>NUCLEOTIDE SEQUENCE [LARGE SCALE GENOMIC DNA]</scope>
    <source>
        <strain evidence="7 8">UCD-FST 08-225</strain>
    </source>
</reference>
<dbReference type="InterPro" id="IPR004871">
    <property type="entry name" value="RSE1/DDB1/CPSF1_C"/>
</dbReference>
<dbReference type="AlphaFoldDB" id="A0A5C5FSU6"/>
<feature type="region of interest" description="Disordered" evidence="3">
    <location>
        <begin position="153"/>
        <end position="174"/>
    </location>
</feature>
<feature type="domain" description="RSE1/DDB1/CPSF1 C-terminal" evidence="4">
    <location>
        <begin position="845"/>
        <end position="1180"/>
    </location>
</feature>
<keyword evidence="2" id="KW-0539">Nucleus</keyword>
<dbReference type="EMBL" id="SOZI01000100">
    <property type="protein sequence ID" value="TNY19296.1"/>
    <property type="molecule type" value="Genomic_DNA"/>
</dbReference>
<keyword evidence="8" id="KW-1185">Reference proteome</keyword>
<evidence type="ECO:0000259" key="4">
    <source>
        <dbReference type="Pfam" id="PF03178"/>
    </source>
</evidence>
<feature type="domain" description="RSE1/DDB1/CPSF1 second beta-propeller" evidence="6">
    <location>
        <begin position="455"/>
        <end position="782"/>
    </location>
</feature>
<dbReference type="Gene3D" id="1.10.150.910">
    <property type="match status" value="1"/>
</dbReference>
<gene>
    <name evidence="7" type="ORF">DMC30DRAFT_418007</name>
</gene>
<feature type="domain" description="RSE1/DDB1/CPSF1 first beta-propeller" evidence="5">
    <location>
        <begin position="16"/>
        <end position="385"/>
    </location>
</feature>
<dbReference type="GO" id="GO:0005634">
    <property type="term" value="C:nucleus"/>
    <property type="evidence" value="ECO:0007669"/>
    <property type="project" value="UniProtKB-SubCell"/>
</dbReference>
<evidence type="ECO:0000256" key="3">
    <source>
        <dbReference type="SAM" id="MobiDB-lite"/>
    </source>
</evidence>
<dbReference type="Proteomes" id="UP000311382">
    <property type="component" value="Unassembled WGS sequence"/>
</dbReference>
<evidence type="ECO:0000259" key="6">
    <source>
        <dbReference type="Pfam" id="PF23726"/>
    </source>
</evidence>
<dbReference type="InterPro" id="IPR015943">
    <property type="entry name" value="WD40/YVTN_repeat-like_dom_sf"/>
</dbReference>